<evidence type="ECO:0000313" key="1">
    <source>
        <dbReference type="EMBL" id="MBF1663972.1"/>
    </source>
</evidence>
<dbReference type="Gene3D" id="3.90.176.10">
    <property type="entry name" value="Toxin ADP-ribosyltransferase, Chain A, domain 1"/>
    <property type="match status" value="1"/>
</dbReference>
<evidence type="ECO:0008006" key="3">
    <source>
        <dbReference type="Google" id="ProtNLM"/>
    </source>
</evidence>
<reference evidence="1" key="1">
    <citation type="submission" date="2020-04" db="EMBL/GenBank/DDBJ databases">
        <title>Deep metagenomics examines the oral microbiome during advanced dental caries in children, revealing novel taxa and co-occurrences with host molecules.</title>
        <authorList>
            <person name="Baker J.L."/>
            <person name="Morton J.T."/>
            <person name="Dinis M."/>
            <person name="Alvarez R."/>
            <person name="Tran N.C."/>
            <person name="Knight R."/>
            <person name="Edlund A."/>
        </authorList>
    </citation>
    <scope>NUCLEOTIDE SEQUENCE</scope>
    <source>
        <strain evidence="1">JCVI_44_bin.2</strain>
    </source>
</reference>
<dbReference type="InterPro" id="IPR057369">
    <property type="entry name" value="VG15"/>
</dbReference>
<dbReference type="PROSITE" id="PS51996">
    <property type="entry name" value="TR_MART"/>
    <property type="match status" value="1"/>
</dbReference>
<dbReference type="AlphaFoldDB" id="A0A930LAP5"/>
<proteinExistence type="predicted"/>
<name>A0A930LAP5_9MICC</name>
<dbReference type="Pfam" id="PF25310">
    <property type="entry name" value="VG15"/>
    <property type="match status" value="1"/>
</dbReference>
<dbReference type="Proteomes" id="UP000756427">
    <property type="component" value="Unassembled WGS sequence"/>
</dbReference>
<dbReference type="RefSeq" id="WP_303975797.1">
    <property type="nucleotide sequence ID" value="NZ_JABZXR010000020.1"/>
</dbReference>
<sequence>MDMQDIRYLAEGLNGIVAEATDLFEARIRELVEQGAPWEMVREEARRMFISLVDGYRVQAEASGEEWYRYLRELAVGEAAGLPSVEVPMVEHRKLSSAVWWASQWLEEPNVDVERALAVLSERLDQFIKHAGREKVTQLAMADPVAKRFGRVPVGSTCTWCEMLASRGFVYTSPKSAGLFMRFHYKCDCQVVPGFEGKNPVEGYDPGVYKARYDAAVAALRAESKPGTRFVDRHVAVKMGEMFPEVYRRKPADQVWAGEDIPLGDGVAARMAAEHTKQDARALQRWAEGKQPGGTPDYVRLQKAILGEVPWTPELKKFRRELDSAIDRSVALEPFTVSRWAPLETFGVGKVEDLYSLRGSSMEHRPYIATADKPSGVKTGSGRVQMRVYVPAGSGLAPVWEHTEKYRGQREVLLLRGGMLDIVKVRRMPDGSPLVFAYYQEIPHE</sequence>
<dbReference type="EMBL" id="JABZXR010000020">
    <property type="protein sequence ID" value="MBF1663972.1"/>
    <property type="molecule type" value="Genomic_DNA"/>
</dbReference>
<evidence type="ECO:0000313" key="2">
    <source>
        <dbReference type="Proteomes" id="UP000756427"/>
    </source>
</evidence>
<protein>
    <recommendedName>
        <fullName evidence="3">ADP ribosyltransferase domain-containing protein</fullName>
    </recommendedName>
</protein>
<dbReference type="SUPFAM" id="SSF56399">
    <property type="entry name" value="ADP-ribosylation"/>
    <property type="match status" value="1"/>
</dbReference>
<comment type="caution">
    <text evidence="1">The sequence shown here is derived from an EMBL/GenBank/DDBJ whole genome shotgun (WGS) entry which is preliminary data.</text>
</comment>
<accession>A0A930LAP5</accession>
<gene>
    <name evidence="1" type="ORF">HXO64_05385</name>
</gene>
<organism evidence="1 2">
    <name type="scientific">Rothia mucilaginosa</name>
    <dbReference type="NCBI Taxonomy" id="43675"/>
    <lineage>
        <taxon>Bacteria</taxon>
        <taxon>Bacillati</taxon>
        <taxon>Actinomycetota</taxon>
        <taxon>Actinomycetes</taxon>
        <taxon>Micrococcales</taxon>
        <taxon>Micrococcaceae</taxon>
        <taxon>Rothia</taxon>
    </lineage>
</organism>